<keyword evidence="5" id="KW-1185">Reference proteome</keyword>
<name>A0A6P8I215_ACTTE</name>
<evidence type="ECO:0000313" key="6">
    <source>
        <dbReference type="RefSeq" id="XP_031562579.1"/>
    </source>
</evidence>
<keyword evidence="1" id="KW-0808">Transferase</keyword>
<dbReference type="KEGG" id="aten:116298317"/>
<dbReference type="InterPro" id="IPR045130">
    <property type="entry name" value="OFUT2-like"/>
</dbReference>
<sequence>MVSFRRLIVSKLWTIRRGKWLQILLAFLVFIGVKFVLQDITRIIGTPEVGNASPNVHDVQTKGLNQKNYKLAWLGHEDVNLNEKIRTKGKHGVRYKENHDELSINSDDQADQNKSMYTKRKFIFAFRYYEQLGRATNNLLALTSWAKYRGSLVVSPFVNNSRMSGLSRGVSHFLRATSTMRFGPLDEYYNVPKLNQNLQKHGYGTLASFVDFENECHHRLNIVIHFLYSDPDSLKDAAEWYRKTFKEMRVIYSKAKVDGWLPCPFVRHSRLQKQLRFKVSRYVCVDPDIIRTPEELEEKVIQSRQCVGVVLWKGTGKSRTHFPLASPISHPLSPSDVDFNPTLVKIAKDFVREKIGSNFIAIHVRIERHYSRLGMNVTYRCMKKLINRITEARKHFKINKIFLASDLPVYGSDTFKPQDSLLKDREVLLNFLLKELDFPITYKPVQIYDTGSIAIIEMNILAAGEKIYTLGGGNFQEWILNLFRKKQGGKSRNIHRLCELT</sequence>
<keyword evidence="4" id="KW-1133">Transmembrane helix</keyword>
<evidence type="ECO:0000256" key="1">
    <source>
        <dbReference type="ARBA" id="ARBA00022679"/>
    </source>
</evidence>
<keyword evidence="4" id="KW-0472">Membrane</keyword>
<evidence type="ECO:0000256" key="2">
    <source>
        <dbReference type="ARBA" id="ARBA00023253"/>
    </source>
</evidence>
<dbReference type="RefSeq" id="XP_031562579.1">
    <property type="nucleotide sequence ID" value="XM_031706719.1"/>
</dbReference>
<keyword evidence="4" id="KW-0812">Transmembrane</keyword>
<keyword evidence="2" id="KW-0294">Fucose metabolism</keyword>
<dbReference type="GO" id="GO:0006004">
    <property type="term" value="P:fucose metabolic process"/>
    <property type="evidence" value="ECO:0007669"/>
    <property type="project" value="UniProtKB-KW"/>
</dbReference>
<evidence type="ECO:0000256" key="4">
    <source>
        <dbReference type="SAM" id="Phobius"/>
    </source>
</evidence>
<organism evidence="5 6">
    <name type="scientific">Actinia tenebrosa</name>
    <name type="common">Australian red waratah sea anemone</name>
    <dbReference type="NCBI Taxonomy" id="6105"/>
    <lineage>
        <taxon>Eukaryota</taxon>
        <taxon>Metazoa</taxon>
        <taxon>Cnidaria</taxon>
        <taxon>Anthozoa</taxon>
        <taxon>Hexacorallia</taxon>
        <taxon>Actiniaria</taxon>
        <taxon>Actiniidae</taxon>
        <taxon>Actinia</taxon>
    </lineage>
</organism>
<dbReference type="PANTHER" id="PTHR13398:SF0">
    <property type="entry name" value="GDP-FUCOSE PROTEIN O-FUCOSYLTRANSFERASE 2"/>
    <property type="match status" value="1"/>
</dbReference>
<dbReference type="GeneID" id="116298317"/>
<dbReference type="GO" id="GO:0046922">
    <property type="term" value="F:peptide-O-fucosyltransferase activity"/>
    <property type="evidence" value="ECO:0007669"/>
    <property type="project" value="InterPro"/>
</dbReference>
<gene>
    <name evidence="6" type="primary">LOC116298317</name>
</gene>
<dbReference type="OrthoDB" id="5948826at2759"/>
<dbReference type="Gene3D" id="3.40.50.11350">
    <property type="match status" value="1"/>
</dbReference>
<dbReference type="PANTHER" id="PTHR13398">
    <property type="entry name" value="GDP-FUCOSE PROTEIN O-FUCOSYLTRANSFERASE 2"/>
    <property type="match status" value="1"/>
</dbReference>
<dbReference type="AlphaFoldDB" id="A0A6P8I215"/>
<accession>A0A6P8I215</accession>
<feature type="transmembrane region" description="Helical" evidence="4">
    <location>
        <begin position="20"/>
        <end position="37"/>
    </location>
</feature>
<evidence type="ECO:0000256" key="3">
    <source>
        <dbReference type="ARBA" id="ARBA00023277"/>
    </source>
</evidence>
<reference evidence="6" key="1">
    <citation type="submission" date="2025-08" db="UniProtKB">
        <authorList>
            <consortium name="RefSeq"/>
        </authorList>
    </citation>
    <scope>IDENTIFICATION</scope>
    <source>
        <tissue evidence="6">Tentacle</tissue>
    </source>
</reference>
<protein>
    <submittedName>
        <fullName evidence="6">Uncharacterized protein LOC116298317</fullName>
    </submittedName>
</protein>
<evidence type="ECO:0000313" key="5">
    <source>
        <dbReference type="Proteomes" id="UP000515163"/>
    </source>
</evidence>
<keyword evidence="3" id="KW-0119">Carbohydrate metabolism</keyword>
<dbReference type="Proteomes" id="UP000515163">
    <property type="component" value="Unplaced"/>
</dbReference>
<proteinExistence type="predicted"/>
<dbReference type="InParanoid" id="A0A6P8I215"/>